<evidence type="ECO:0000256" key="1">
    <source>
        <dbReference type="SAM" id="SignalP"/>
    </source>
</evidence>
<gene>
    <name evidence="3" type="ORF">EM6_3367</name>
</gene>
<evidence type="ECO:0000313" key="4">
    <source>
        <dbReference type="Proteomes" id="UP000278756"/>
    </source>
</evidence>
<dbReference type="RefSeq" id="WP_126424346.1">
    <property type="nucleotide sequence ID" value="NZ_AP018829.1"/>
</dbReference>
<dbReference type="AlphaFoldDB" id="A0A3G9G7X3"/>
<dbReference type="GO" id="GO:0055085">
    <property type="term" value="P:transmembrane transport"/>
    <property type="evidence" value="ECO:0007669"/>
    <property type="project" value="InterPro"/>
</dbReference>
<dbReference type="Gene3D" id="3.30.2420.10">
    <property type="entry name" value="TonB"/>
    <property type="match status" value="1"/>
</dbReference>
<dbReference type="Pfam" id="PF03544">
    <property type="entry name" value="TonB_C"/>
    <property type="match status" value="1"/>
</dbReference>
<keyword evidence="3" id="KW-0614">Plasmid</keyword>
<feature type="signal peptide" evidence="1">
    <location>
        <begin position="1"/>
        <end position="22"/>
    </location>
</feature>
<protein>
    <recommendedName>
        <fullName evidence="2">TonB C-terminal domain-containing protein</fullName>
    </recommendedName>
</protein>
<evidence type="ECO:0000259" key="2">
    <source>
        <dbReference type="Pfam" id="PF03544"/>
    </source>
</evidence>
<dbReference type="SUPFAM" id="SSF74653">
    <property type="entry name" value="TolA/TonB C-terminal domain"/>
    <property type="match status" value="1"/>
</dbReference>
<proteinExistence type="predicted"/>
<organism evidence="3 4">
    <name type="scientific">Asticcacaulis excentricus</name>
    <dbReference type="NCBI Taxonomy" id="78587"/>
    <lineage>
        <taxon>Bacteria</taxon>
        <taxon>Pseudomonadati</taxon>
        <taxon>Pseudomonadota</taxon>
        <taxon>Alphaproteobacteria</taxon>
        <taxon>Caulobacterales</taxon>
        <taxon>Caulobacteraceae</taxon>
        <taxon>Asticcacaulis</taxon>
    </lineage>
</organism>
<geneLocation type="plasmid" evidence="4">
    <name>pasem-1 dna</name>
</geneLocation>
<sequence>MKHTVAAITALAFLAAGVSAQAQITYQPAPITKTQVFTLEARDGVTCANGTLSWPATFIFPAGLMAQIPAVKNSEAITFNSSDPASRKGYSLAFDVLTNGRMTNIRPAGGDFGLTRNVFLPAWAAGWNLGPQAKPLTGCKMTWDVKTDFSPEMASALTYEARHLRNYASGLKLSDPRTEDCKAADRRIRLKAYPEASRLSRTPGRPQWLVAGYDILASGKVKTGPRLRASGETTNLDAIEKALGQRAFYPGEAVAQCLTSFAIPAADLPVEPGIGELMTLNNTTSGSDGDSDEQKTCPAEARSKAMTFTYRPEYYPAQAARLGIEGVAMLSFDVAPWGQVRLKSSWSHPLPEFGQAASRMLTQSTFRASERGLSGCRLLVRFVREKDGSAENEVPGSLEDSAS</sequence>
<dbReference type="Proteomes" id="UP000278756">
    <property type="component" value="Plasmid pASEM-1"/>
</dbReference>
<keyword evidence="1" id="KW-0732">Signal</keyword>
<name>A0A3G9G7X3_9CAUL</name>
<evidence type="ECO:0000313" key="3">
    <source>
        <dbReference type="EMBL" id="BBF82726.1"/>
    </source>
</evidence>
<dbReference type="OrthoDB" id="7500609at2"/>
<feature type="chain" id="PRO_5017973777" description="TonB C-terminal domain-containing protein" evidence="1">
    <location>
        <begin position="23"/>
        <end position="403"/>
    </location>
</feature>
<reference evidence="4" key="2">
    <citation type="journal article" date="2017" name="Plant Physiol. Biochem.">
        <title>Differential oxidative and antioxidative response of duckweed Lemna minor toward plant growth promoting/inhibiting bacteria.</title>
        <authorList>
            <person name="Ishizawa H."/>
            <person name="Kuroda M."/>
            <person name="Morikawa M."/>
            <person name="Ike M."/>
        </authorList>
    </citation>
    <scope>NUCLEOTIDE SEQUENCE [LARGE SCALE GENOMIC DNA]</scope>
    <source>
        <strain evidence="4">M6</strain>
    </source>
</reference>
<feature type="domain" description="TonB C-terminal" evidence="2">
    <location>
        <begin position="314"/>
        <end position="371"/>
    </location>
</feature>
<dbReference type="EMBL" id="AP018829">
    <property type="protein sequence ID" value="BBF82726.1"/>
    <property type="molecule type" value="Genomic_DNA"/>
</dbReference>
<reference evidence="4" key="1">
    <citation type="journal article" date="2017" name="Biotechnol. Biofuels">
        <title>Evaluation of environmental bacterial communities as a factor affecting the growth of duckweed Lemna minor.</title>
        <authorList>
            <person name="Ishizawa H."/>
            <person name="Kuroda M."/>
            <person name="Morikawa M."/>
            <person name="Ike M."/>
        </authorList>
    </citation>
    <scope>NUCLEOTIDE SEQUENCE [LARGE SCALE GENOMIC DNA]</scope>
    <source>
        <strain evidence="4">M6</strain>
    </source>
</reference>
<dbReference type="InterPro" id="IPR037682">
    <property type="entry name" value="TonB_C"/>
</dbReference>
<accession>A0A3G9G7X3</accession>